<dbReference type="Pfam" id="PF05893">
    <property type="entry name" value="LuxC"/>
    <property type="match status" value="1"/>
</dbReference>
<dbReference type="AlphaFoldDB" id="A0A1S1Q267"/>
<reference evidence="4" key="1">
    <citation type="submission" date="2016-07" db="EMBL/GenBank/DDBJ databases">
        <title>Sequence Frankia sp. strain CcI1.17.</title>
        <authorList>
            <person name="Ghodhbane-Gtari F."/>
            <person name="Swanson E."/>
            <person name="Gueddou A."/>
            <person name="Morris K."/>
            <person name="Hezbri K."/>
            <person name="Ktari A."/>
            <person name="Nouioui I."/>
            <person name="Abebe-Akele F."/>
            <person name="Simpson S."/>
            <person name="Thomas K."/>
            <person name="Gtari M."/>
            <person name="Tisa L.S."/>
            <person name="Hurst S."/>
        </authorList>
    </citation>
    <scope>NUCLEOTIDE SEQUENCE [LARGE SCALE GENOMIC DNA]</scope>
    <source>
        <strain evidence="4">Cc1.17</strain>
    </source>
</reference>
<protein>
    <recommendedName>
        <fullName evidence="2">Acyl-CoA reductase</fullName>
        <ecNumber evidence="2">1.2.1.50</ecNumber>
    </recommendedName>
</protein>
<accession>A0A1S1Q267</accession>
<comment type="catalytic activity">
    <reaction evidence="2">
        <text>a long-chain fatty aldehyde + NADP(+) + CoA = a long-chain fatty acyl-CoA + NADPH + H(+)</text>
        <dbReference type="Rhea" id="RHEA:15437"/>
        <dbReference type="ChEBI" id="CHEBI:15378"/>
        <dbReference type="ChEBI" id="CHEBI:17176"/>
        <dbReference type="ChEBI" id="CHEBI:57287"/>
        <dbReference type="ChEBI" id="CHEBI:57783"/>
        <dbReference type="ChEBI" id="CHEBI:58349"/>
        <dbReference type="ChEBI" id="CHEBI:83139"/>
        <dbReference type="EC" id="1.2.1.50"/>
    </reaction>
</comment>
<evidence type="ECO:0000313" key="3">
    <source>
        <dbReference type="EMBL" id="OHV27667.1"/>
    </source>
</evidence>
<comment type="caution">
    <text evidence="3">The sequence shown here is derived from an EMBL/GenBank/DDBJ whole genome shotgun (WGS) entry which is preliminary data.</text>
</comment>
<dbReference type="CDD" id="cd07080">
    <property type="entry name" value="ALDH_Acyl-CoA-Red_LuxC"/>
    <property type="match status" value="1"/>
</dbReference>
<keyword evidence="1 2" id="KW-0521">NADP</keyword>
<dbReference type="GO" id="GO:0003995">
    <property type="term" value="F:acyl-CoA dehydrogenase activity"/>
    <property type="evidence" value="ECO:0007669"/>
    <property type="project" value="InterPro"/>
</dbReference>
<name>A0A1S1Q267_9ACTN</name>
<dbReference type="GO" id="GO:0050062">
    <property type="term" value="F:long-chain-fatty-acyl-CoA reductase activity"/>
    <property type="evidence" value="ECO:0007669"/>
    <property type="project" value="UniProtKB-EC"/>
</dbReference>
<dbReference type="InterPro" id="IPR008670">
    <property type="entry name" value="CoA_reduct_LuxC"/>
</dbReference>
<evidence type="ECO:0000256" key="2">
    <source>
        <dbReference type="PIRNR" id="PIRNR009414"/>
    </source>
</evidence>
<proteinExistence type="inferred from homology"/>
<evidence type="ECO:0000256" key="1">
    <source>
        <dbReference type="ARBA" id="ARBA00022857"/>
    </source>
</evidence>
<dbReference type="EMBL" id="MBLM01000187">
    <property type="protein sequence ID" value="OHV27667.1"/>
    <property type="molecule type" value="Genomic_DNA"/>
</dbReference>
<dbReference type="OrthoDB" id="580775at2"/>
<dbReference type="InterPro" id="IPR016161">
    <property type="entry name" value="Ald_DH/histidinol_DH"/>
</dbReference>
<evidence type="ECO:0000313" key="4">
    <source>
        <dbReference type="Proteomes" id="UP000179627"/>
    </source>
</evidence>
<dbReference type="Proteomes" id="UP000179627">
    <property type="component" value="Unassembled WGS sequence"/>
</dbReference>
<sequence>MSITDTRPQPADAIVAAPFFLRGELFEGQDVTHRSRDLGVTFATPRIAMDRAVHPRTEVPPLLNVPLNEIIDFLVETGERIRDPRNSFVQDCIDRMAGTHVLPRAVLEGQVKGAAAYLDKRLLETVVEQNFPDPRALDEWVPKQDFTGRKSYVRAFAPRLIHVLPGNSPGVAVKSIAQGALVKAVNLFKMSSSDPFTTVAVLRTMADIDPDHPIVRSMSAVYWRGGDDAVEQVLYRPQYFDKIVAWGGGDAINNVIKYLGPGFQLVSFDPKTSISMVGREAFASEEALGVATELAAADVMVLNQEACVASRFVFVEADQADADRFSERLHARIVEKAAASGDARPLDADLREQIDVLTMLDDEFGVWGRTDGHGLVIRSDEPVDFHPINKTANVVRVDSLDEAMKYVNVATQTVGFYPFGRMSDYRDRLASGGAQRIVRLGEAGPSTIGNPHDAMYPLHRFVHWMAHEDGTLTGRDGSDGSDG</sequence>
<keyword evidence="4" id="KW-1185">Reference proteome</keyword>
<dbReference type="SUPFAM" id="SSF53720">
    <property type="entry name" value="ALDH-like"/>
    <property type="match status" value="1"/>
</dbReference>
<organism evidence="3 4">
    <name type="scientific">Parafrankia colletiae</name>
    <dbReference type="NCBI Taxonomy" id="573497"/>
    <lineage>
        <taxon>Bacteria</taxon>
        <taxon>Bacillati</taxon>
        <taxon>Actinomycetota</taxon>
        <taxon>Actinomycetes</taxon>
        <taxon>Frankiales</taxon>
        <taxon>Frankiaceae</taxon>
        <taxon>Parafrankia</taxon>
    </lineage>
</organism>
<comment type="similarity">
    <text evidence="2">Belongs to the LuxC family.</text>
</comment>
<dbReference type="EC" id="1.2.1.50" evidence="2"/>
<dbReference type="GO" id="GO:0008218">
    <property type="term" value="P:bioluminescence"/>
    <property type="evidence" value="ECO:0007669"/>
    <property type="project" value="InterPro"/>
</dbReference>
<dbReference type="RefSeq" id="WP_071092292.1">
    <property type="nucleotide sequence ID" value="NZ_MBLM01000187.1"/>
</dbReference>
<keyword evidence="2" id="KW-0560">Oxidoreductase</keyword>
<gene>
    <name evidence="3" type="ORF">CC117_31110</name>
</gene>
<dbReference type="PIRSF" id="PIRSF009414">
    <property type="entry name" value="LuxC"/>
    <property type="match status" value="1"/>
</dbReference>